<dbReference type="RefSeq" id="WP_059743933.1">
    <property type="nucleotide sequence ID" value="NZ_LRDC01000001.1"/>
</dbReference>
<keyword evidence="1" id="KW-0489">Methyltransferase</keyword>
<organism evidence="1">
    <name type="scientific">Shewanella frigidimarina</name>
    <dbReference type="NCBI Taxonomy" id="56812"/>
    <lineage>
        <taxon>Bacteria</taxon>
        <taxon>Pseudomonadati</taxon>
        <taxon>Pseudomonadota</taxon>
        <taxon>Gammaproteobacteria</taxon>
        <taxon>Alteromonadales</taxon>
        <taxon>Shewanellaceae</taxon>
        <taxon>Shewanella</taxon>
    </lineage>
</organism>
<proteinExistence type="predicted"/>
<keyword evidence="1" id="KW-0808">Transferase</keyword>
<dbReference type="Proteomes" id="UP000055702">
    <property type="component" value="Unassembled WGS sequence"/>
</dbReference>
<protein>
    <submittedName>
        <fullName evidence="1">Methylase</fullName>
    </submittedName>
</protein>
<dbReference type="PANTHER" id="PTHR20974:SF0">
    <property type="entry name" value="UPF0585 PROTEIN CG18661"/>
    <property type="match status" value="1"/>
</dbReference>
<evidence type="ECO:0000313" key="1">
    <source>
        <dbReference type="EMBL" id="KVX03341.1"/>
    </source>
</evidence>
<dbReference type="Pfam" id="PF06080">
    <property type="entry name" value="DUF938"/>
    <property type="match status" value="1"/>
</dbReference>
<dbReference type="GO" id="GO:0032259">
    <property type="term" value="P:methylation"/>
    <property type="evidence" value="ECO:0007669"/>
    <property type="project" value="UniProtKB-KW"/>
</dbReference>
<evidence type="ECO:0000313" key="2">
    <source>
        <dbReference type="Proteomes" id="UP000055702"/>
    </source>
</evidence>
<accession>A0A106C346</accession>
<name>A0A106C346_SHEFR</name>
<dbReference type="PANTHER" id="PTHR20974">
    <property type="entry name" value="UPF0585 PROTEIN CG18661"/>
    <property type="match status" value="1"/>
</dbReference>
<dbReference type="InterPro" id="IPR010342">
    <property type="entry name" value="DUF938"/>
</dbReference>
<reference evidence="1 2" key="1">
    <citation type="submission" date="2016-01" db="EMBL/GenBank/DDBJ databases">
        <title>Draft genome of the antarctic isolate Shewanella frigidimarina Ag06-30.</title>
        <authorList>
            <person name="Parmeciano Di Noto G."/>
            <person name="Vazquez S."/>
            <person name="Mac Cormack W."/>
            <person name="Iriarte A."/>
            <person name="Quiroga C."/>
        </authorList>
    </citation>
    <scope>NUCLEOTIDE SEQUENCE [LARGE SCALE GENOMIC DNA]</scope>
    <source>
        <strain evidence="1 2">Ag06-30</strain>
    </source>
</reference>
<dbReference type="EMBL" id="LRDC01000001">
    <property type="protein sequence ID" value="KVX03341.1"/>
    <property type="molecule type" value="Genomic_DNA"/>
</dbReference>
<dbReference type="SUPFAM" id="SSF53335">
    <property type="entry name" value="S-adenosyl-L-methionine-dependent methyltransferases"/>
    <property type="match status" value="1"/>
</dbReference>
<dbReference type="GO" id="GO:0008168">
    <property type="term" value="F:methyltransferase activity"/>
    <property type="evidence" value="ECO:0007669"/>
    <property type="project" value="UniProtKB-KW"/>
</dbReference>
<dbReference type="Gene3D" id="3.40.50.150">
    <property type="entry name" value="Vaccinia Virus protein VP39"/>
    <property type="match status" value="1"/>
</dbReference>
<dbReference type="InterPro" id="IPR029063">
    <property type="entry name" value="SAM-dependent_MTases_sf"/>
</dbReference>
<comment type="caution">
    <text evidence="1">The sequence shown here is derived from an EMBL/GenBank/DDBJ whole genome shotgun (WGS) entry which is preliminary data.</text>
</comment>
<sequence>MPQSLSLQQLPFSQACENNKQPILTLLAKWFVNRQHVLEIGSGTGQHSVYFAENLAHARWLPSDQQHYLPTLQARLDLQTLPNLQQAISLDVTQPWPLLLSDVDAIFSANTLHIMSKPMVEAFFTGIGSVLVNSGSLVVYGPFNYQGQFTSDSNQQFNSWLQYNNPDSGIRDIEWIGLLAQQQGLTLQEDITMPANNRLLHFTK</sequence>
<dbReference type="AlphaFoldDB" id="A0A106C346"/>
<gene>
    <name evidence="1" type="ORF">AWJ07_01885</name>
</gene>